<dbReference type="Pfam" id="PF08241">
    <property type="entry name" value="Methyltransf_11"/>
    <property type="match status" value="1"/>
</dbReference>
<dbReference type="Proteomes" id="UP000018851">
    <property type="component" value="Chromosome"/>
</dbReference>
<dbReference type="Gene3D" id="3.40.50.150">
    <property type="entry name" value="Vaccinia Virus protein VP39"/>
    <property type="match status" value="1"/>
</dbReference>
<dbReference type="STRING" id="1123269.NX02_15080"/>
<dbReference type="HOGENOM" id="CLU_074551_0_0_5"/>
<proteinExistence type="predicted"/>
<evidence type="ECO:0000256" key="1">
    <source>
        <dbReference type="ARBA" id="ARBA00022679"/>
    </source>
</evidence>
<dbReference type="PANTHER" id="PTHR43861">
    <property type="entry name" value="TRANS-ACONITATE 2-METHYLTRANSFERASE-RELATED"/>
    <property type="match status" value="1"/>
</dbReference>
<gene>
    <name evidence="3" type="ORF">NX02_15080</name>
</gene>
<dbReference type="EMBL" id="CP006644">
    <property type="protein sequence ID" value="AHE54699.1"/>
    <property type="molecule type" value="Genomic_DNA"/>
</dbReference>
<organism evidence="3 4">
    <name type="scientific">Sphingomonas sanxanigenens DSM 19645 = NX02</name>
    <dbReference type="NCBI Taxonomy" id="1123269"/>
    <lineage>
        <taxon>Bacteria</taxon>
        <taxon>Pseudomonadati</taxon>
        <taxon>Pseudomonadota</taxon>
        <taxon>Alphaproteobacteria</taxon>
        <taxon>Sphingomonadales</taxon>
        <taxon>Sphingomonadaceae</taxon>
        <taxon>Sphingomonas</taxon>
    </lineage>
</organism>
<dbReference type="GO" id="GO:0008757">
    <property type="term" value="F:S-adenosylmethionine-dependent methyltransferase activity"/>
    <property type="evidence" value="ECO:0007669"/>
    <property type="project" value="InterPro"/>
</dbReference>
<feature type="domain" description="Methyltransferase type 11" evidence="2">
    <location>
        <begin position="30"/>
        <end position="122"/>
    </location>
</feature>
<name>W0A9U4_9SPHN</name>
<accession>W0A9U4</accession>
<protein>
    <recommendedName>
        <fullName evidence="2">Methyltransferase type 11 domain-containing protein</fullName>
    </recommendedName>
</protein>
<dbReference type="InterPro" id="IPR029063">
    <property type="entry name" value="SAM-dependent_MTases_sf"/>
</dbReference>
<dbReference type="eggNOG" id="COG2226">
    <property type="taxonomic scope" value="Bacteria"/>
</dbReference>
<evidence type="ECO:0000313" key="4">
    <source>
        <dbReference type="Proteomes" id="UP000018851"/>
    </source>
</evidence>
<evidence type="ECO:0000313" key="3">
    <source>
        <dbReference type="EMBL" id="AHE54699.1"/>
    </source>
</evidence>
<dbReference type="KEGG" id="ssan:NX02_15080"/>
<keyword evidence="4" id="KW-1185">Reference proteome</keyword>
<evidence type="ECO:0000259" key="2">
    <source>
        <dbReference type="Pfam" id="PF08241"/>
    </source>
</evidence>
<dbReference type="OrthoDB" id="9787738at2"/>
<sequence>MVTTPDSLERKSRIDGLLEALGDVAGKQVVDIGCGEGAVARALAERGAEVTGVDPFIQGTDRTELGQGSFRLELGQADALPLPDASADIVLFVYSLHHVPGARMGGALQEARRVLKPGGTLCVAEPVADGPAQYVMAPYHDETAVRADALAALSAHAAPAFGSETVAFFAEPRIFEGGFDAYAAEAISNMRYNGYSEEAATSDEVRRRFDEMVAIHGTTLDQPVRMNLYR</sequence>
<dbReference type="PANTHER" id="PTHR43861:SF3">
    <property type="entry name" value="PUTATIVE (AFU_ORTHOLOGUE AFUA_2G14390)-RELATED"/>
    <property type="match status" value="1"/>
</dbReference>
<dbReference type="SUPFAM" id="SSF53335">
    <property type="entry name" value="S-adenosyl-L-methionine-dependent methyltransferases"/>
    <property type="match status" value="1"/>
</dbReference>
<keyword evidence="1" id="KW-0808">Transferase</keyword>
<reference evidence="3 4" key="1">
    <citation type="submission" date="2013-07" db="EMBL/GenBank/DDBJ databases">
        <title>Completed genome of Sphingomonas sanxanigenens NX02.</title>
        <authorList>
            <person name="Ma T."/>
            <person name="Huang H."/>
            <person name="Wu M."/>
            <person name="Li X."/>
            <person name="Li G."/>
        </authorList>
    </citation>
    <scope>NUCLEOTIDE SEQUENCE [LARGE SCALE GENOMIC DNA]</scope>
    <source>
        <strain evidence="3 4">NX02</strain>
    </source>
</reference>
<dbReference type="AlphaFoldDB" id="W0A9U4"/>
<dbReference type="InterPro" id="IPR013216">
    <property type="entry name" value="Methyltransf_11"/>
</dbReference>
<dbReference type="PATRIC" id="fig|1123269.5.peg.2943"/>
<dbReference type="RefSeq" id="WP_025292903.1">
    <property type="nucleotide sequence ID" value="NZ_CP006644.1"/>
</dbReference>
<dbReference type="CDD" id="cd02440">
    <property type="entry name" value="AdoMet_MTases"/>
    <property type="match status" value="1"/>
</dbReference>